<dbReference type="Proteomes" id="UP000295777">
    <property type="component" value="Unassembled WGS sequence"/>
</dbReference>
<evidence type="ECO:0000313" key="1">
    <source>
        <dbReference type="EMBL" id="TCK02882.1"/>
    </source>
</evidence>
<proteinExistence type="predicted"/>
<organism evidence="1 2">
    <name type="scientific">Phorcysia thermohydrogeniphila</name>
    <dbReference type="NCBI Taxonomy" id="936138"/>
    <lineage>
        <taxon>Bacteria</taxon>
        <taxon>Pseudomonadati</taxon>
        <taxon>Aquificota</taxon>
        <taxon>Aquificia</taxon>
        <taxon>Desulfurobacteriales</taxon>
        <taxon>Desulfurobacteriaceae</taxon>
        <taxon>Phorcysia</taxon>
    </lineage>
</organism>
<comment type="caution">
    <text evidence="1">The sequence shown here is derived from an EMBL/GenBank/DDBJ whole genome shotgun (WGS) entry which is preliminary data.</text>
</comment>
<reference evidence="1 2" key="1">
    <citation type="submission" date="2019-03" db="EMBL/GenBank/DDBJ databases">
        <title>Genomic Encyclopedia of Archaeal and Bacterial Type Strains, Phase II (KMG-II): from individual species to whole genera.</title>
        <authorList>
            <person name="Goeker M."/>
        </authorList>
    </citation>
    <scope>NUCLEOTIDE SEQUENCE [LARGE SCALE GENOMIC DNA]</scope>
    <source>
        <strain evidence="1 2">DSM 24425</strain>
    </source>
</reference>
<sequence>MDRRNFLKNGLKVGLGVAVGVAAGGGIALASRGENTNLPYPYVKLDPERVAQRAYNYYRKGHCAYAVFAAILDELKEKVGEPYTYIPSELYVYGKGGIVGWGTVCGTLNGACGIITLTCKDYGKLIDTLFSWYEKTELPTFVPKGKVAYPKSVSNSPLCHVSVMKWCKAATNHFGRHIAYNSKERSERCARLSASVARKTVELLNDYHEGRLVPVKIKGFQKTKMDCMECHSKTR</sequence>
<dbReference type="InterPro" id="IPR006311">
    <property type="entry name" value="TAT_signal"/>
</dbReference>
<dbReference type="Pfam" id="PF09719">
    <property type="entry name" value="C_GCAxxG_C_C"/>
    <property type="match status" value="1"/>
</dbReference>
<accession>A0A4R1GFB6</accession>
<dbReference type="EMBL" id="SMFV01000006">
    <property type="protein sequence ID" value="TCK02882.1"/>
    <property type="molecule type" value="Genomic_DNA"/>
</dbReference>
<dbReference type="RefSeq" id="WP_165863714.1">
    <property type="nucleotide sequence ID" value="NZ_SMFV01000006.1"/>
</dbReference>
<name>A0A4R1GFB6_9BACT</name>
<dbReference type="InterPro" id="IPR036280">
    <property type="entry name" value="Multihaem_cyt_sf"/>
</dbReference>
<protein>
    <submittedName>
        <fullName evidence="1">Putative redox-active protein with C_GCAxxG_C_C motif</fullName>
    </submittedName>
</protein>
<keyword evidence="2" id="KW-1185">Reference proteome</keyword>
<evidence type="ECO:0000313" key="2">
    <source>
        <dbReference type="Proteomes" id="UP000295777"/>
    </source>
</evidence>
<dbReference type="PROSITE" id="PS51318">
    <property type="entry name" value="TAT"/>
    <property type="match status" value="1"/>
</dbReference>
<dbReference type="SUPFAM" id="SSF48695">
    <property type="entry name" value="Multiheme cytochromes"/>
    <property type="match status" value="1"/>
</dbReference>
<dbReference type="InterPro" id="IPR010181">
    <property type="entry name" value="CGCAxxGCC_motif"/>
</dbReference>
<dbReference type="AlphaFoldDB" id="A0A4R1GFB6"/>
<gene>
    <name evidence="1" type="ORF">CLV27_1595</name>
</gene>